<dbReference type="AlphaFoldDB" id="A0A069AUF7"/>
<evidence type="ECO:0000256" key="1">
    <source>
        <dbReference type="SAM" id="Coils"/>
    </source>
</evidence>
<evidence type="ECO:0000313" key="4">
    <source>
        <dbReference type="EMBL" id="CDT14243.1"/>
    </source>
</evidence>
<proteinExistence type="predicted"/>
<dbReference type="EMBL" id="LK932402">
    <property type="protein sequence ID" value="CDS87596.1"/>
    <property type="molecule type" value="Genomic_DNA"/>
</dbReference>
<reference evidence="4" key="1">
    <citation type="submission" date="2014-07" db="EMBL/GenBank/DDBJ databases">
        <authorList>
            <person name="Monot Marc"/>
        </authorList>
    </citation>
    <scope>NUCLEOTIDE SEQUENCE</scope>
    <source>
        <strain evidence="4">7032989</strain>
        <strain evidence="3">7032994</strain>
    </source>
</reference>
<sequence>MEGNTNNKVDDKFSKVKKKFGSGKFKVELYKEKSKLNREIDDIQEEKAKIFLEMGILTYQKIREDSINDNSFDKFCDELLELDKLIYEKNMEINEMEMAESNVTCECGYVGNVNDKYCAECGKKFELENECDDFIICGYCESEIDTEAEFCPCCGRKIIMDLE</sequence>
<evidence type="ECO:0000313" key="2">
    <source>
        <dbReference type="EMBL" id="CDS85785.1"/>
    </source>
</evidence>
<organism evidence="4">
    <name type="scientific">Clostridioides difficile</name>
    <name type="common">Peptoclostridium difficile</name>
    <dbReference type="NCBI Taxonomy" id="1496"/>
    <lineage>
        <taxon>Bacteria</taxon>
        <taxon>Bacillati</taxon>
        <taxon>Bacillota</taxon>
        <taxon>Clostridia</taxon>
        <taxon>Peptostreptococcales</taxon>
        <taxon>Peptostreptococcaceae</taxon>
        <taxon>Clostridioides</taxon>
    </lineage>
</organism>
<gene>
    <name evidence="4" type="ORF">BN1095_330138</name>
    <name evidence="2" type="ORF">BN1096_520478</name>
    <name evidence="3" type="ORF">BN1097_630136</name>
</gene>
<name>A0A069AUF7_CLODI</name>
<accession>A0A069AUF7</accession>
<dbReference type="RefSeq" id="WP_021366982.1">
    <property type="nucleotide sequence ID" value="NZ_BBYB01000197.1"/>
</dbReference>
<protein>
    <recommendedName>
        <fullName evidence="5">Zinc ribbon domain-containing protein</fullName>
    </recommendedName>
</protein>
<dbReference type="EMBL" id="LK932505">
    <property type="protein sequence ID" value="CDS85785.1"/>
    <property type="molecule type" value="Genomic_DNA"/>
</dbReference>
<feature type="coiled-coil region" evidence="1">
    <location>
        <begin position="26"/>
        <end position="53"/>
    </location>
</feature>
<evidence type="ECO:0000313" key="3">
    <source>
        <dbReference type="EMBL" id="CDS87596.1"/>
    </source>
</evidence>
<keyword evidence="1" id="KW-0175">Coiled coil</keyword>
<evidence type="ECO:0008006" key="5">
    <source>
        <dbReference type="Google" id="ProtNLM"/>
    </source>
</evidence>
<dbReference type="EMBL" id="LK932994">
    <property type="protein sequence ID" value="CDT14243.1"/>
    <property type="molecule type" value="Genomic_DNA"/>
</dbReference>